<organism evidence="1 2">
    <name type="scientific">Streptomyces longisporoflavus</name>
    <dbReference type="NCBI Taxonomy" id="28044"/>
    <lineage>
        <taxon>Bacteria</taxon>
        <taxon>Bacillati</taxon>
        <taxon>Actinomycetota</taxon>
        <taxon>Actinomycetes</taxon>
        <taxon>Kitasatosporales</taxon>
        <taxon>Streptomycetaceae</taxon>
        <taxon>Streptomyces</taxon>
    </lineage>
</organism>
<reference evidence="1 2" key="1">
    <citation type="submission" date="2024-10" db="EMBL/GenBank/DDBJ databases">
        <title>The Natural Products Discovery Center: Release of the First 8490 Sequenced Strains for Exploring Actinobacteria Biosynthetic Diversity.</title>
        <authorList>
            <person name="Kalkreuter E."/>
            <person name="Kautsar S.A."/>
            <person name="Yang D."/>
            <person name="Bader C.D."/>
            <person name="Teijaro C.N."/>
            <person name="Fluegel L."/>
            <person name="Davis C.M."/>
            <person name="Simpson J.R."/>
            <person name="Lauterbach L."/>
            <person name="Steele A.D."/>
            <person name="Gui C."/>
            <person name="Meng S."/>
            <person name="Li G."/>
            <person name="Viehrig K."/>
            <person name="Ye F."/>
            <person name="Su P."/>
            <person name="Kiefer A.F."/>
            <person name="Nichols A."/>
            <person name="Cepeda A.J."/>
            <person name="Yan W."/>
            <person name="Fan B."/>
            <person name="Jiang Y."/>
            <person name="Adhikari A."/>
            <person name="Zheng C.-J."/>
            <person name="Schuster L."/>
            <person name="Cowan T.M."/>
            <person name="Smanski M.J."/>
            <person name="Chevrette M.G."/>
            <person name="De Carvalho L.P.S."/>
            <person name="Shen B."/>
        </authorList>
    </citation>
    <scope>NUCLEOTIDE SEQUENCE [LARGE SCALE GENOMIC DNA]</scope>
    <source>
        <strain evidence="1 2">NPDC017990</strain>
    </source>
</reference>
<evidence type="ECO:0000313" key="2">
    <source>
        <dbReference type="Proteomes" id="UP001610818"/>
    </source>
</evidence>
<proteinExistence type="predicted"/>
<dbReference type="RefSeq" id="WP_397708928.1">
    <property type="nucleotide sequence ID" value="NZ_JBIRGN010000001.1"/>
</dbReference>
<gene>
    <name evidence="1" type="ORF">ACH4F9_07220</name>
</gene>
<keyword evidence="2" id="KW-1185">Reference proteome</keyword>
<protein>
    <submittedName>
        <fullName evidence="1">Uncharacterized protein</fullName>
    </submittedName>
</protein>
<name>A0ABW7QKM2_9ACTN</name>
<comment type="caution">
    <text evidence="1">The sequence shown here is derived from an EMBL/GenBank/DDBJ whole genome shotgun (WGS) entry which is preliminary data.</text>
</comment>
<dbReference type="Proteomes" id="UP001610818">
    <property type="component" value="Unassembled WGS sequence"/>
</dbReference>
<sequence length="55" mass="5486">MTAPSAMTGRAVIAVSGIAAHCSTQLRRAGPLRNGPPIVVSDGGCAAGVLRDIIE</sequence>
<dbReference type="EMBL" id="JBIRGQ010000001">
    <property type="protein sequence ID" value="MFH8544785.1"/>
    <property type="molecule type" value="Genomic_DNA"/>
</dbReference>
<evidence type="ECO:0000313" key="1">
    <source>
        <dbReference type="EMBL" id="MFH8544785.1"/>
    </source>
</evidence>
<accession>A0ABW7QKM2</accession>